<reference evidence="1 2" key="1">
    <citation type="submission" date="2012-10" db="EMBL/GenBank/DDBJ databases">
        <title>Genome sequence of Vibrio Cholerae HENC-02.</title>
        <authorList>
            <person name="Eppinger M."/>
            <person name="Hasan N.A."/>
            <person name="Sengamalay N."/>
            <person name="Hine E."/>
            <person name="Su Q."/>
            <person name="Daugherty S.C."/>
            <person name="Young S."/>
            <person name="Sadzewicz L."/>
            <person name="Tallon L."/>
            <person name="Cebula T.A."/>
            <person name="Ravel J."/>
            <person name="Colwell R.R."/>
        </authorList>
    </citation>
    <scope>NUCLEOTIDE SEQUENCE [LARGE SCALE GENOMIC DNA]</scope>
    <source>
        <strain evidence="1 2">HENC-02</strain>
    </source>
</reference>
<evidence type="ECO:0000313" key="1">
    <source>
        <dbReference type="EMBL" id="EKM31705.1"/>
    </source>
</evidence>
<keyword evidence="1" id="KW-0378">Hydrolase</keyword>
<gene>
    <name evidence="1" type="ORF">VCHENC02_2685B</name>
</gene>
<accession>A0A454CZ78</accession>
<dbReference type="AlphaFoldDB" id="A0A454CZ78"/>
<keyword evidence="1" id="KW-0547">Nucleotide-binding</keyword>
<evidence type="ECO:0000313" key="2">
    <source>
        <dbReference type="Proteomes" id="UP000008367"/>
    </source>
</evidence>
<keyword evidence="1" id="KW-0347">Helicase</keyword>
<name>A0A454CZ78_VIBHA</name>
<protein>
    <submittedName>
        <fullName evidence="1">DEAD/DEAH box helicase family protein</fullName>
    </submittedName>
</protein>
<dbReference type="GO" id="GO:0004386">
    <property type="term" value="F:helicase activity"/>
    <property type="evidence" value="ECO:0007669"/>
    <property type="project" value="UniProtKB-KW"/>
</dbReference>
<dbReference type="Proteomes" id="UP000008367">
    <property type="component" value="Unassembled WGS sequence"/>
</dbReference>
<comment type="caution">
    <text evidence="1">The sequence shown here is derived from an EMBL/GenBank/DDBJ whole genome shotgun (WGS) entry which is preliminary data.</text>
</comment>
<keyword evidence="1" id="KW-0067">ATP-binding</keyword>
<sequence>WKIYNALGLNQTPVDKSMLDDLSFSTWLVEQLETLGVESVEDIELFDADDIPFEGIPDWEYQDFAEQFPLKLVLAELKLDVEYFVSRKLVHVIYTEGNRKGDPKRWELPRWSGWKVQYKKASRVLDVK</sequence>
<dbReference type="EMBL" id="AJSR01001067">
    <property type="protein sequence ID" value="EKM31705.1"/>
    <property type="molecule type" value="Genomic_DNA"/>
</dbReference>
<feature type="non-terminal residue" evidence="1">
    <location>
        <position position="1"/>
    </location>
</feature>
<organism evidence="1 2">
    <name type="scientific">Vibrio harveyi</name>
    <name type="common">Beneckea harveyi</name>
    <dbReference type="NCBI Taxonomy" id="669"/>
    <lineage>
        <taxon>Bacteria</taxon>
        <taxon>Pseudomonadati</taxon>
        <taxon>Pseudomonadota</taxon>
        <taxon>Gammaproteobacteria</taxon>
        <taxon>Vibrionales</taxon>
        <taxon>Vibrionaceae</taxon>
        <taxon>Vibrio</taxon>
    </lineage>
</organism>
<proteinExistence type="predicted"/>